<name>A0A9K3HW93_HELAN</name>
<dbReference type="Proteomes" id="UP000215914">
    <property type="component" value="Unassembled WGS sequence"/>
</dbReference>
<evidence type="ECO:0000313" key="2">
    <source>
        <dbReference type="Proteomes" id="UP000215914"/>
    </source>
</evidence>
<organism evidence="1 2">
    <name type="scientific">Helianthus annuus</name>
    <name type="common">Common sunflower</name>
    <dbReference type="NCBI Taxonomy" id="4232"/>
    <lineage>
        <taxon>Eukaryota</taxon>
        <taxon>Viridiplantae</taxon>
        <taxon>Streptophyta</taxon>
        <taxon>Embryophyta</taxon>
        <taxon>Tracheophyta</taxon>
        <taxon>Spermatophyta</taxon>
        <taxon>Magnoliopsida</taxon>
        <taxon>eudicotyledons</taxon>
        <taxon>Gunneridae</taxon>
        <taxon>Pentapetalae</taxon>
        <taxon>asterids</taxon>
        <taxon>campanulids</taxon>
        <taxon>Asterales</taxon>
        <taxon>Asteraceae</taxon>
        <taxon>Asteroideae</taxon>
        <taxon>Heliantheae alliance</taxon>
        <taxon>Heliantheae</taxon>
        <taxon>Helianthus</taxon>
    </lineage>
</organism>
<dbReference type="AlphaFoldDB" id="A0A9K3HW93"/>
<proteinExistence type="predicted"/>
<keyword evidence="2" id="KW-1185">Reference proteome</keyword>
<sequence>MMCTLFKISDKVCAMAEVGSHYCSKKSDDICGDICNEVYCGGVETSG</sequence>
<protein>
    <submittedName>
        <fullName evidence="1">Uncharacterized protein</fullName>
    </submittedName>
</protein>
<reference evidence="1" key="2">
    <citation type="submission" date="2020-06" db="EMBL/GenBank/DDBJ databases">
        <title>Helianthus annuus Genome sequencing and assembly Release 2.</title>
        <authorList>
            <person name="Gouzy J."/>
            <person name="Langlade N."/>
            <person name="Munos S."/>
        </authorList>
    </citation>
    <scope>NUCLEOTIDE SEQUENCE</scope>
    <source>
        <tissue evidence="1">Leaves</tissue>
    </source>
</reference>
<comment type="caution">
    <text evidence="1">The sequence shown here is derived from an EMBL/GenBank/DDBJ whole genome shotgun (WGS) entry which is preliminary data.</text>
</comment>
<dbReference type="EMBL" id="MNCJ02000325">
    <property type="protein sequence ID" value="KAF5785310.1"/>
    <property type="molecule type" value="Genomic_DNA"/>
</dbReference>
<gene>
    <name evidence="1" type="ORF">HanXRQr2_Chr10g0427161</name>
</gene>
<reference evidence="1" key="1">
    <citation type="journal article" date="2017" name="Nature">
        <title>The sunflower genome provides insights into oil metabolism, flowering and Asterid evolution.</title>
        <authorList>
            <person name="Badouin H."/>
            <person name="Gouzy J."/>
            <person name="Grassa C.J."/>
            <person name="Murat F."/>
            <person name="Staton S.E."/>
            <person name="Cottret L."/>
            <person name="Lelandais-Briere C."/>
            <person name="Owens G.L."/>
            <person name="Carrere S."/>
            <person name="Mayjonade B."/>
            <person name="Legrand L."/>
            <person name="Gill N."/>
            <person name="Kane N.C."/>
            <person name="Bowers J.E."/>
            <person name="Hubner S."/>
            <person name="Bellec A."/>
            <person name="Berard A."/>
            <person name="Berges H."/>
            <person name="Blanchet N."/>
            <person name="Boniface M.C."/>
            <person name="Brunel D."/>
            <person name="Catrice O."/>
            <person name="Chaidir N."/>
            <person name="Claudel C."/>
            <person name="Donnadieu C."/>
            <person name="Faraut T."/>
            <person name="Fievet G."/>
            <person name="Helmstetter N."/>
            <person name="King M."/>
            <person name="Knapp S.J."/>
            <person name="Lai Z."/>
            <person name="Le Paslier M.C."/>
            <person name="Lippi Y."/>
            <person name="Lorenzon L."/>
            <person name="Mandel J.R."/>
            <person name="Marage G."/>
            <person name="Marchand G."/>
            <person name="Marquand E."/>
            <person name="Bret-Mestries E."/>
            <person name="Morien E."/>
            <person name="Nambeesan S."/>
            <person name="Nguyen T."/>
            <person name="Pegot-Espagnet P."/>
            <person name="Pouilly N."/>
            <person name="Raftis F."/>
            <person name="Sallet E."/>
            <person name="Schiex T."/>
            <person name="Thomas J."/>
            <person name="Vandecasteele C."/>
            <person name="Vares D."/>
            <person name="Vear F."/>
            <person name="Vautrin S."/>
            <person name="Crespi M."/>
            <person name="Mangin B."/>
            <person name="Burke J.M."/>
            <person name="Salse J."/>
            <person name="Munos S."/>
            <person name="Vincourt P."/>
            <person name="Rieseberg L.H."/>
            <person name="Langlade N.B."/>
        </authorList>
    </citation>
    <scope>NUCLEOTIDE SEQUENCE</scope>
    <source>
        <tissue evidence="1">Leaves</tissue>
    </source>
</reference>
<evidence type="ECO:0000313" key="1">
    <source>
        <dbReference type="EMBL" id="KAF5785310.1"/>
    </source>
</evidence>
<dbReference type="Gramene" id="mRNA:HanXRQr2_Chr10g0427161">
    <property type="protein sequence ID" value="mRNA:HanXRQr2_Chr10g0427161"/>
    <property type="gene ID" value="HanXRQr2_Chr10g0427161"/>
</dbReference>
<accession>A0A9K3HW93</accession>